<evidence type="ECO:0000313" key="8">
    <source>
        <dbReference type="EMBL" id="AER66219.1"/>
    </source>
</evidence>
<dbReference type="Gene3D" id="3.10.580.10">
    <property type="entry name" value="CBS-domain"/>
    <property type="match status" value="1"/>
</dbReference>
<evidence type="ECO:0000256" key="4">
    <source>
        <dbReference type="ARBA" id="ARBA00022840"/>
    </source>
</evidence>
<evidence type="ECO:0000313" key="9">
    <source>
        <dbReference type="Proteomes" id="UP000005868"/>
    </source>
</evidence>
<dbReference type="InterPro" id="IPR046342">
    <property type="entry name" value="CBS_dom_sf"/>
</dbReference>
<comment type="similarity">
    <text evidence="1">Belongs to the ABC transporter superfamily.</text>
</comment>
<dbReference type="InterPro" id="IPR003439">
    <property type="entry name" value="ABC_transporter-like_ATP-bd"/>
</dbReference>
<dbReference type="Pfam" id="PF00005">
    <property type="entry name" value="ABC_tran"/>
    <property type="match status" value="1"/>
</dbReference>
<dbReference type="InterPro" id="IPR017871">
    <property type="entry name" value="ABC_transporter-like_CS"/>
</dbReference>
<evidence type="ECO:0000256" key="5">
    <source>
        <dbReference type="PROSITE-ProRule" id="PRU00703"/>
    </source>
</evidence>
<dbReference type="GO" id="GO:0016887">
    <property type="term" value="F:ATP hydrolysis activity"/>
    <property type="evidence" value="ECO:0007669"/>
    <property type="project" value="InterPro"/>
</dbReference>
<dbReference type="InterPro" id="IPR003593">
    <property type="entry name" value="AAA+_ATPase"/>
</dbReference>
<evidence type="ECO:0000256" key="1">
    <source>
        <dbReference type="ARBA" id="ARBA00005417"/>
    </source>
</evidence>
<dbReference type="eggNOG" id="COG1125">
    <property type="taxonomic scope" value="Bacteria"/>
</dbReference>
<organism evidence="8 9">
    <name type="scientific">Thermovirga lienii (strain ATCC BAA-1197 / DSM 17291 / Cas60314)</name>
    <dbReference type="NCBI Taxonomy" id="580340"/>
    <lineage>
        <taxon>Bacteria</taxon>
        <taxon>Thermotogati</taxon>
        <taxon>Synergistota</taxon>
        <taxon>Synergistia</taxon>
        <taxon>Synergistales</taxon>
        <taxon>Thermovirgaceae</taxon>
        <taxon>Thermovirga</taxon>
    </lineage>
</organism>
<gene>
    <name evidence="8" type="ordered locus">Tlie_0484</name>
</gene>
<keyword evidence="4" id="KW-0067">ATP-binding</keyword>
<dbReference type="PROSITE" id="PS51371">
    <property type="entry name" value="CBS"/>
    <property type="match status" value="1"/>
</dbReference>
<dbReference type="GO" id="GO:0005524">
    <property type="term" value="F:ATP binding"/>
    <property type="evidence" value="ECO:0007669"/>
    <property type="project" value="UniProtKB-KW"/>
</dbReference>
<dbReference type="Gene3D" id="3.40.50.300">
    <property type="entry name" value="P-loop containing nucleotide triphosphate hydrolases"/>
    <property type="match status" value="1"/>
</dbReference>
<reference evidence="9" key="1">
    <citation type="submission" date="2011-10" db="EMBL/GenBank/DDBJ databases">
        <title>The complete genome of chromosome of Thermovirga lienii DSM 17291.</title>
        <authorList>
            <consortium name="US DOE Joint Genome Institute (JGI-PGF)"/>
            <person name="Lucas S."/>
            <person name="Copeland A."/>
            <person name="Lapidus A."/>
            <person name="Glavina del Rio T."/>
            <person name="Dalin E."/>
            <person name="Tice H."/>
            <person name="Bruce D."/>
            <person name="Goodwin L."/>
            <person name="Pitluck S."/>
            <person name="Peters L."/>
            <person name="Mikhailova N."/>
            <person name="Saunders E."/>
            <person name="Kyrpides N."/>
            <person name="Mavromatis K."/>
            <person name="Ivanova N."/>
            <person name="Last F.I."/>
            <person name="Brettin T."/>
            <person name="Detter J.C."/>
            <person name="Han C."/>
            <person name="Larimer F."/>
            <person name="Land M."/>
            <person name="Hauser L."/>
            <person name="Markowitz V."/>
            <person name="Cheng J.-F."/>
            <person name="Hugenholtz P."/>
            <person name="Woyke T."/>
            <person name="Wu D."/>
            <person name="Spring S."/>
            <person name="Schroeder M."/>
            <person name="Brambilla E.-M."/>
            <person name="Klenk H.-P."/>
            <person name="Eisen J.A."/>
        </authorList>
    </citation>
    <scope>NUCLEOTIDE SEQUENCE [LARGE SCALE GENOMIC DNA]</scope>
    <source>
        <strain evidence="9">ATCC BAA-1197 / DSM 17291 / Cas60314</strain>
    </source>
</reference>
<dbReference type="FunFam" id="3.40.50.300:FF:000425">
    <property type="entry name" value="Probable ABC transporter, ATP-binding subunit"/>
    <property type="match status" value="1"/>
</dbReference>
<keyword evidence="9" id="KW-1185">Reference proteome</keyword>
<evidence type="ECO:0000259" key="6">
    <source>
        <dbReference type="PROSITE" id="PS50893"/>
    </source>
</evidence>
<evidence type="ECO:0000259" key="7">
    <source>
        <dbReference type="PROSITE" id="PS51371"/>
    </source>
</evidence>
<dbReference type="SUPFAM" id="SSF52540">
    <property type="entry name" value="P-loop containing nucleoside triphosphate hydrolases"/>
    <property type="match status" value="1"/>
</dbReference>
<dbReference type="SMART" id="SM00382">
    <property type="entry name" value="AAA"/>
    <property type="match status" value="1"/>
</dbReference>
<name>G7V7Y3_THELD</name>
<dbReference type="AlphaFoldDB" id="G7V7Y3"/>
<dbReference type="EMBL" id="CP003096">
    <property type="protein sequence ID" value="AER66219.1"/>
    <property type="molecule type" value="Genomic_DNA"/>
</dbReference>
<dbReference type="STRING" id="580340.Tlie_0484"/>
<dbReference type="KEGG" id="tli:Tlie_0484"/>
<dbReference type="OrthoDB" id="9772862at2"/>
<dbReference type="SUPFAM" id="SSF54631">
    <property type="entry name" value="CBS-domain pair"/>
    <property type="match status" value="1"/>
</dbReference>
<dbReference type="Proteomes" id="UP000005868">
    <property type="component" value="Chromosome"/>
</dbReference>
<proteinExistence type="inferred from homology"/>
<dbReference type="GO" id="GO:0015697">
    <property type="term" value="P:quaternary ammonium group transport"/>
    <property type="evidence" value="ECO:0007669"/>
    <property type="project" value="UniProtKB-ARBA"/>
</dbReference>
<dbReference type="PROSITE" id="PS50893">
    <property type="entry name" value="ABC_TRANSPORTER_2"/>
    <property type="match status" value="1"/>
</dbReference>
<dbReference type="HOGENOM" id="CLU_000604_2_2_0"/>
<sequence length="353" mass="39408">MREAIIEFSGVEVKYGEVEALRGIDLKIPGEKVTVIIGPSGCGKSTMIRTVNRMVEPTRGTVRYQGQDVKTFDKIELRRQMGYAIQNVGLIPHLTVEENILLVPRLLGWPEDRKKKRAKELLDLIGLDAGKYANKYPSELSGGEAQRVGVARALGADPPVLLFDEPFGAVDPLKREELQDEFIRIQRRLRKTVLFITHDLSEAIRLADYMVIMKDGVVVQADAPERLLKEPGSDFVEQFLGTDRTLQRLTLLTADRIAKPLRAEKEEFVGLSGVSWKPLEEGEILAKFKKDSGEFAYRTVRVSIHAARPYASLKECVSRLLALGLSAIPVVDDSGKVVAEVLFDDIQRITKEG</sequence>
<dbReference type="PANTHER" id="PTHR43117:SF4">
    <property type="entry name" value="OSMOPROTECTANT IMPORT ATP-BINDING PROTEIN OSMV"/>
    <property type="match status" value="1"/>
</dbReference>
<reference evidence="8 9" key="2">
    <citation type="journal article" date="2012" name="Stand. Genomic Sci.">
        <title>Genome sequence of the moderately thermophilic, amino-acid-degrading and sulfur-reducing bacterium Thermovirga lienii type strain (Cas60314(T)).</title>
        <authorList>
            <person name="Goker M."/>
            <person name="Saunders E."/>
            <person name="Lapidus A."/>
            <person name="Nolan M."/>
            <person name="Lucas S."/>
            <person name="Hammon N."/>
            <person name="Deshpande S."/>
            <person name="Cheng J.F."/>
            <person name="Han C."/>
            <person name="Tapia R."/>
            <person name="Goodwin L.A."/>
            <person name="Pitluck S."/>
            <person name="Liolios K."/>
            <person name="Mavromatis K."/>
            <person name="Pagani I."/>
            <person name="Ivanova N."/>
            <person name="Mikhailova N."/>
            <person name="Pati A."/>
            <person name="Chen A."/>
            <person name="Palaniappan K."/>
            <person name="Land M."/>
            <person name="Chang Y.J."/>
            <person name="Jeffries C.D."/>
            <person name="Brambilla E.M."/>
            <person name="Rohde M."/>
            <person name="Spring S."/>
            <person name="Detter J.C."/>
            <person name="Woyke T."/>
            <person name="Bristow J."/>
            <person name="Eisen J.A."/>
            <person name="Markowitz V."/>
            <person name="Hugenholtz P."/>
            <person name="Kyrpides N.C."/>
            <person name="Klenk H.P."/>
        </authorList>
    </citation>
    <scope>NUCLEOTIDE SEQUENCE [LARGE SCALE GENOMIC DNA]</scope>
    <source>
        <strain evidence="9">ATCC BAA-1197 / DSM 17291 / Cas60314</strain>
    </source>
</reference>
<dbReference type="PANTHER" id="PTHR43117">
    <property type="entry name" value="OSMOPROTECTANT IMPORT ATP-BINDING PROTEIN OSMV"/>
    <property type="match status" value="1"/>
</dbReference>
<protein>
    <submittedName>
        <fullName evidence="8">ABC transporter related protein</fullName>
    </submittedName>
</protein>
<dbReference type="InterPro" id="IPR027417">
    <property type="entry name" value="P-loop_NTPase"/>
</dbReference>
<dbReference type="PROSITE" id="PS00211">
    <property type="entry name" value="ABC_TRANSPORTER_1"/>
    <property type="match status" value="1"/>
</dbReference>
<feature type="domain" description="ABC transporter" evidence="6">
    <location>
        <begin position="6"/>
        <end position="240"/>
    </location>
</feature>
<dbReference type="InterPro" id="IPR000644">
    <property type="entry name" value="CBS_dom"/>
</dbReference>
<keyword evidence="3" id="KW-0547">Nucleotide-binding</keyword>
<evidence type="ECO:0000256" key="2">
    <source>
        <dbReference type="ARBA" id="ARBA00022448"/>
    </source>
</evidence>
<evidence type="ECO:0000256" key="3">
    <source>
        <dbReference type="ARBA" id="ARBA00022741"/>
    </source>
</evidence>
<accession>G7V7Y3</accession>
<keyword evidence="2" id="KW-0813">Transport</keyword>
<feature type="domain" description="CBS" evidence="7">
    <location>
        <begin position="299"/>
        <end position="353"/>
    </location>
</feature>
<keyword evidence="5" id="KW-0129">CBS domain</keyword>